<dbReference type="Pfam" id="PF06916">
    <property type="entry name" value="FAM210A-B_dom"/>
    <property type="match status" value="1"/>
</dbReference>
<dbReference type="GO" id="GO:0016020">
    <property type="term" value="C:membrane"/>
    <property type="evidence" value="ECO:0007669"/>
    <property type="project" value="UniProtKB-SubCell"/>
</dbReference>
<keyword evidence="2 7" id="KW-0812">Transmembrane</keyword>
<dbReference type="InterPro" id="IPR045866">
    <property type="entry name" value="FAM210A/B-like"/>
</dbReference>
<evidence type="ECO:0000256" key="7">
    <source>
        <dbReference type="SAM" id="Phobius"/>
    </source>
</evidence>
<evidence type="ECO:0000256" key="2">
    <source>
        <dbReference type="ARBA" id="ARBA00022692"/>
    </source>
</evidence>
<feature type="compositionally biased region" description="Polar residues" evidence="6">
    <location>
        <begin position="260"/>
        <end position="276"/>
    </location>
</feature>
<dbReference type="VEuPathDB" id="VectorBase:SCAU007927"/>
<dbReference type="STRING" id="35570.A0A1I8PGY3"/>
<comment type="subcellular location">
    <subcellularLocation>
        <location evidence="1">Membrane</location>
        <topology evidence="1">Single-pass membrane protein</topology>
    </subcellularLocation>
</comment>
<dbReference type="InterPro" id="IPR009688">
    <property type="entry name" value="FAM210A/B-like_dom"/>
</dbReference>
<keyword evidence="4" id="KW-0175">Coiled coil</keyword>
<evidence type="ECO:0000256" key="6">
    <source>
        <dbReference type="SAM" id="MobiDB-lite"/>
    </source>
</evidence>
<dbReference type="Proteomes" id="UP000095300">
    <property type="component" value="Unassembled WGS sequence"/>
</dbReference>
<evidence type="ECO:0000256" key="5">
    <source>
        <dbReference type="ARBA" id="ARBA00023136"/>
    </source>
</evidence>
<keyword evidence="3 7" id="KW-1133">Transmembrane helix</keyword>
<name>A0A1I8PGY3_STOCA</name>
<feature type="domain" description="DUF1279" evidence="8">
    <location>
        <begin position="135"/>
        <end position="220"/>
    </location>
</feature>
<feature type="region of interest" description="Disordered" evidence="6">
    <location>
        <begin position="250"/>
        <end position="276"/>
    </location>
</feature>
<sequence>MNTLRFLTNAVRGSNNTIVYLQKQLLKQEHLKRAAHNYAATTAIFIRNTNAGNSSKRRWECNLLPLNTFFPQNQICSTIMTSNFHLIASASRRNLSTKKCPDHTNKSDTKSAVAATESANDDIFGEASKLGLFAKFKLMYKMYWYVLIPVHVVTSAGWLVGFYYLSQSGVDVAAVLQYLHLSETIIEKVQGSSLGHWAIAYLCYKVATPLRYAITLGGTTVSIKYLVQQGYIKPMPTKAQFIQMYEDKKAQRAADKASKDNASTSSNPPQHSQEQK</sequence>
<keyword evidence="10" id="KW-1185">Reference proteome</keyword>
<keyword evidence="5 7" id="KW-0472">Membrane</keyword>
<gene>
    <name evidence="9" type="primary">106086831</name>
</gene>
<dbReference type="AlphaFoldDB" id="A0A1I8PGY3"/>
<dbReference type="GO" id="GO:0005739">
    <property type="term" value="C:mitochondrion"/>
    <property type="evidence" value="ECO:0007669"/>
    <property type="project" value="TreeGrafter"/>
</dbReference>
<dbReference type="EnsemblMetazoa" id="SCAU007927-RA">
    <property type="protein sequence ID" value="SCAU007927-PA"/>
    <property type="gene ID" value="SCAU007927"/>
</dbReference>
<accession>A0A1I8PGY3</accession>
<dbReference type="KEGG" id="scac:106086831"/>
<dbReference type="OrthoDB" id="5874039at2759"/>
<evidence type="ECO:0000256" key="4">
    <source>
        <dbReference type="ARBA" id="ARBA00023054"/>
    </source>
</evidence>
<evidence type="ECO:0000259" key="8">
    <source>
        <dbReference type="Pfam" id="PF06916"/>
    </source>
</evidence>
<evidence type="ECO:0000256" key="1">
    <source>
        <dbReference type="ARBA" id="ARBA00004167"/>
    </source>
</evidence>
<proteinExistence type="predicted"/>
<evidence type="ECO:0000313" key="9">
    <source>
        <dbReference type="EnsemblMetazoa" id="SCAU007927-PA"/>
    </source>
</evidence>
<feature type="transmembrane region" description="Helical" evidence="7">
    <location>
        <begin position="142"/>
        <end position="165"/>
    </location>
</feature>
<organism evidence="9 10">
    <name type="scientific">Stomoxys calcitrans</name>
    <name type="common">Stable fly</name>
    <name type="synonym">Conops calcitrans</name>
    <dbReference type="NCBI Taxonomy" id="35570"/>
    <lineage>
        <taxon>Eukaryota</taxon>
        <taxon>Metazoa</taxon>
        <taxon>Ecdysozoa</taxon>
        <taxon>Arthropoda</taxon>
        <taxon>Hexapoda</taxon>
        <taxon>Insecta</taxon>
        <taxon>Pterygota</taxon>
        <taxon>Neoptera</taxon>
        <taxon>Endopterygota</taxon>
        <taxon>Diptera</taxon>
        <taxon>Brachycera</taxon>
        <taxon>Muscomorpha</taxon>
        <taxon>Muscoidea</taxon>
        <taxon>Muscidae</taxon>
        <taxon>Stomoxys</taxon>
    </lineage>
</organism>
<evidence type="ECO:0000313" key="10">
    <source>
        <dbReference type="Proteomes" id="UP000095300"/>
    </source>
</evidence>
<dbReference type="PANTHER" id="PTHR21377">
    <property type="entry name" value="PROTEIN FAM210B, MITOCHONDRIAL"/>
    <property type="match status" value="1"/>
</dbReference>
<evidence type="ECO:0000256" key="3">
    <source>
        <dbReference type="ARBA" id="ARBA00022989"/>
    </source>
</evidence>
<protein>
    <recommendedName>
        <fullName evidence="8">DUF1279 domain-containing protein</fullName>
    </recommendedName>
</protein>
<dbReference type="PANTHER" id="PTHR21377:SF1">
    <property type="entry name" value="PROTEIN FAM210A"/>
    <property type="match status" value="1"/>
</dbReference>
<reference evidence="9" key="1">
    <citation type="submission" date="2020-05" db="UniProtKB">
        <authorList>
            <consortium name="EnsemblMetazoa"/>
        </authorList>
    </citation>
    <scope>IDENTIFICATION</scope>
    <source>
        <strain evidence="9">USDA</strain>
    </source>
</reference>
<feature type="compositionally biased region" description="Basic and acidic residues" evidence="6">
    <location>
        <begin position="250"/>
        <end position="259"/>
    </location>
</feature>